<evidence type="ECO:0000256" key="1">
    <source>
        <dbReference type="ARBA" id="ARBA00022723"/>
    </source>
</evidence>
<dbReference type="Pfam" id="PF00491">
    <property type="entry name" value="Arginase"/>
    <property type="match status" value="1"/>
</dbReference>
<keyword evidence="1" id="KW-0479">Metal-binding</keyword>
<keyword evidence="2" id="KW-0378">Hydrolase</keyword>
<name>A0A8J2L2N7_9HEXA</name>
<protein>
    <recommendedName>
        <fullName evidence="7">Arginase</fullName>
    </recommendedName>
</protein>
<gene>
    <name evidence="5" type="ORF">AFUS01_LOCUS34405</name>
</gene>
<dbReference type="PANTHER" id="PTHR43782">
    <property type="entry name" value="ARGINASE"/>
    <property type="match status" value="1"/>
</dbReference>
<dbReference type="InterPro" id="IPR006035">
    <property type="entry name" value="Ureohydrolase"/>
</dbReference>
<dbReference type="GO" id="GO:0030145">
    <property type="term" value="F:manganese ion binding"/>
    <property type="evidence" value="ECO:0007669"/>
    <property type="project" value="TreeGrafter"/>
</dbReference>
<evidence type="ECO:0000256" key="2">
    <source>
        <dbReference type="ARBA" id="ARBA00022801"/>
    </source>
</evidence>
<evidence type="ECO:0000256" key="3">
    <source>
        <dbReference type="ARBA" id="ARBA00023211"/>
    </source>
</evidence>
<organism evidence="5 6">
    <name type="scientific">Allacma fusca</name>
    <dbReference type="NCBI Taxonomy" id="39272"/>
    <lineage>
        <taxon>Eukaryota</taxon>
        <taxon>Metazoa</taxon>
        <taxon>Ecdysozoa</taxon>
        <taxon>Arthropoda</taxon>
        <taxon>Hexapoda</taxon>
        <taxon>Collembola</taxon>
        <taxon>Symphypleona</taxon>
        <taxon>Sminthuridae</taxon>
        <taxon>Allacma</taxon>
    </lineage>
</organism>
<dbReference type="GO" id="GO:0004053">
    <property type="term" value="F:arginase activity"/>
    <property type="evidence" value="ECO:0007669"/>
    <property type="project" value="TreeGrafter"/>
</dbReference>
<evidence type="ECO:0000256" key="4">
    <source>
        <dbReference type="PROSITE-ProRule" id="PRU00742"/>
    </source>
</evidence>
<keyword evidence="6" id="KW-1185">Reference proteome</keyword>
<dbReference type="PROSITE" id="PS51409">
    <property type="entry name" value="ARGINASE_2"/>
    <property type="match status" value="1"/>
</dbReference>
<comment type="similarity">
    <text evidence="4">Belongs to the arginase family.</text>
</comment>
<dbReference type="GO" id="GO:0005634">
    <property type="term" value="C:nucleus"/>
    <property type="evidence" value="ECO:0007669"/>
    <property type="project" value="TreeGrafter"/>
</dbReference>
<sequence>MTLGSLVHVTGEPRGALKVGVQSIPFGKGQKYIALRNVQELERTAIEMTGVHAFSTKEVSDLGIEKVVEIALELICPGGKRPLHLSFDIDALDDLEVKSTGTPVPGGLTLREGLTVVEKVRQMGNLVSMDLVEVNPLIGTEEDVKRAANVSMRLLLSAFGYYRGGVSTKPFPIP</sequence>
<comment type="caution">
    <text evidence="5">The sequence shown here is derived from an EMBL/GenBank/DDBJ whole genome shotgun (WGS) entry which is preliminary data.</text>
</comment>
<keyword evidence="3" id="KW-0464">Manganese</keyword>
<dbReference type="Proteomes" id="UP000708208">
    <property type="component" value="Unassembled WGS sequence"/>
</dbReference>
<dbReference type="PANTHER" id="PTHR43782:SF3">
    <property type="entry name" value="ARGINASE"/>
    <property type="match status" value="1"/>
</dbReference>
<reference evidence="5" key="1">
    <citation type="submission" date="2021-06" db="EMBL/GenBank/DDBJ databases">
        <authorList>
            <person name="Hodson N. C."/>
            <person name="Mongue J. A."/>
            <person name="Jaron S. K."/>
        </authorList>
    </citation>
    <scope>NUCLEOTIDE SEQUENCE</scope>
</reference>
<dbReference type="GO" id="GO:0005829">
    <property type="term" value="C:cytosol"/>
    <property type="evidence" value="ECO:0007669"/>
    <property type="project" value="TreeGrafter"/>
</dbReference>
<accession>A0A8J2L2N7</accession>
<evidence type="ECO:0000313" key="5">
    <source>
        <dbReference type="EMBL" id="CAG7824238.1"/>
    </source>
</evidence>
<proteinExistence type="inferred from homology"/>
<evidence type="ECO:0008006" key="7">
    <source>
        <dbReference type="Google" id="ProtNLM"/>
    </source>
</evidence>
<evidence type="ECO:0000313" key="6">
    <source>
        <dbReference type="Proteomes" id="UP000708208"/>
    </source>
</evidence>
<dbReference type="OrthoDB" id="9992747at2759"/>
<dbReference type="EMBL" id="CAJVCH010532085">
    <property type="protein sequence ID" value="CAG7824238.1"/>
    <property type="molecule type" value="Genomic_DNA"/>
</dbReference>
<dbReference type="AlphaFoldDB" id="A0A8J2L2N7"/>